<keyword evidence="2" id="KW-0378">Hydrolase</keyword>
<feature type="domain" description="ERCC4" evidence="6">
    <location>
        <begin position="253"/>
        <end position="336"/>
    </location>
</feature>
<evidence type="ECO:0000259" key="6">
    <source>
        <dbReference type="SMART" id="SM00891"/>
    </source>
</evidence>
<name>A0A8C0LBI3_CANLU</name>
<evidence type="ECO:0000256" key="1">
    <source>
        <dbReference type="ARBA" id="ARBA00022741"/>
    </source>
</evidence>
<accession>A0A8C0LBI3</accession>
<proteinExistence type="predicted"/>
<evidence type="ECO:0000256" key="2">
    <source>
        <dbReference type="ARBA" id="ARBA00022801"/>
    </source>
</evidence>
<dbReference type="CDD" id="cd20077">
    <property type="entry name" value="XPF_nuclease_FANCM"/>
    <property type="match status" value="1"/>
</dbReference>
<keyword evidence="1" id="KW-0547">Nucleotide-binding</keyword>
<evidence type="ECO:0000256" key="4">
    <source>
        <dbReference type="ARBA" id="ARBA00022840"/>
    </source>
</evidence>
<feature type="region of interest" description="Disordered" evidence="5">
    <location>
        <begin position="110"/>
        <end position="139"/>
    </location>
</feature>
<dbReference type="Gene3D" id="3.40.50.10130">
    <property type="match status" value="1"/>
</dbReference>
<reference evidence="7" key="2">
    <citation type="submission" date="2025-09" db="UniProtKB">
        <authorList>
            <consortium name="Ensembl"/>
        </authorList>
    </citation>
    <scope>IDENTIFICATION</scope>
</reference>
<dbReference type="AlphaFoldDB" id="A0A8C0LBI3"/>
<keyword evidence="8" id="KW-1185">Reference proteome</keyword>
<evidence type="ECO:0000313" key="7">
    <source>
        <dbReference type="Ensembl" id="ENSCAFP00020028118.1"/>
    </source>
</evidence>
<keyword evidence="4" id="KW-0067">ATP-binding</keyword>
<dbReference type="InterPro" id="IPR006166">
    <property type="entry name" value="ERCC4_domain"/>
</dbReference>
<dbReference type="GO" id="GO:0045003">
    <property type="term" value="P:double-strand break repair via synthesis-dependent strand annealing"/>
    <property type="evidence" value="ECO:0007669"/>
    <property type="project" value="TreeGrafter"/>
</dbReference>
<dbReference type="GO" id="GO:0000400">
    <property type="term" value="F:four-way junction DNA binding"/>
    <property type="evidence" value="ECO:0007669"/>
    <property type="project" value="TreeGrafter"/>
</dbReference>
<dbReference type="GO" id="GO:0043138">
    <property type="term" value="F:3'-5' DNA helicase activity"/>
    <property type="evidence" value="ECO:0007669"/>
    <property type="project" value="TreeGrafter"/>
</dbReference>
<dbReference type="Proteomes" id="UP000694391">
    <property type="component" value="Unplaced"/>
</dbReference>
<sequence length="423" mass="48432">MRAIYMKSLHSPLMSNRYKMVHKKHTNINIFSQIPEQDETYLEDSFCVDEDESYKSQSSEEEVCVDFNIITEDCFASGSKKYKTRRAVKLKQMEMRQNCARSKKKLSRIILPDDSSEEENTVNDKRESNIVNPSTVNKSKQQDHCLNIVPSGSSLQSKDNSPIVNQLPKQRQQALLNLKDAVSDVSDFKLQSCNKIDCTSLSFPTVDSQKDYLLIWDSQWDSRTSVAYCSNSRPHLAGTHDSLRVPQEGQRTCILVDSCEITSGTEVISSLRAIHGLQVEVCPLNGCDYIVSNRMVVERRSQSEMLNSINKNKLIDQIQHLQSMFERICVIVEKDKEKTGDTSRMFRRTKSYDNLLTTLIGAGIRILFSSCQEETADLLKELSLGKNTSSMLFPTTGKHDYKKILQKRKKKKEKKYYKLMLQG</sequence>
<dbReference type="InterPro" id="IPR047418">
    <property type="entry name" value="XPF_nuclease_FANCM"/>
</dbReference>
<evidence type="ECO:0000256" key="3">
    <source>
        <dbReference type="ARBA" id="ARBA00022806"/>
    </source>
</evidence>
<dbReference type="GO" id="GO:0004518">
    <property type="term" value="F:nuclease activity"/>
    <property type="evidence" value="ECO:0007669"/>
    <property type="project" value="InterPro"/>
</dbReference>
<keyword evidence="3" id="KW-0347">Helicase</keyword>
<dbReference type="Ensembl" id="ENSCAFT00020032455.1">
    <property type="protein sequence ID" value="ENSCAFP00020028118.1"/>
    <property type="gene ID" value="ENSCAFG00020022058.1"/>
</dbReference>
<evidence type="ECO:0000256" key="5">
    <source>
        <dbReference type="SAM" id="MobiDB-lite"/>
    </source>
</evidence>
<dbReference type="SMART" id="SM00891">
    <property type="entry name" value="ERCC4"/>
    <property type="match status" value="1"/>
</dbReference>
<reference evidence="7" key="1">
    <citation type="submission" date="2025-08" db="UniProtKB">
        <authorList>
            <consortium name="Ensembl"/>
        </authorList>
    </citation>
    <scope>IDENTIFICATION</scope>
</reference>
<dbReference type="GO" id="GO:0009378">
    <property type="term" value="F:four-way junction helicase activity"/>
    <property type="evidence" value="ECO:0007669"/>
    <property type="project" value="TreeGrafter"/>
</dbReference>
<dbReference type="Pfam" id="PF02732">
    <property type="entry name" value="ERCC4"/>
    <property type="match status" value="1"/>
</dbReference>
<dbReference type="InterPro" id="IPR011335">
    <property type="entry name" value="Restrct_endonuc-II-like"/>
</dbReference>
<dbReference type="GO" id="GO:0005524">
    <property type="term" value="F:ATP binding"/>
    <property type="evidence" value="ECO:0007669"/>
    <property type="project" value="UniProtKB-KW"/>
</dbReference>
<dbReference type="PANTHER" id="PTHR14025">
    <property type="entry name" value="FANCONI ANEMIA GROUP M FANCM FAMILY MEMBER"/>
    <property type="match status" value="1"/>
</dbReference>
<dbReference type="PANTHER" id="PTHR14025:SF20">
    <property type="entry name" value="FANCONI ANEMIA GROUP M PROTEIN"/>
    <property type="match status" value="1"/>
</dbReference>
<protein>
    <recommendedName>
        <fullName evidence="6">ERCC4 domain-containing protein</fullName>
    </recommendedName>
</protein>
<organism evidence="7 8">
    <name type="scientific">Canis lupus dingo</name>
    <name type="common">dingo</name>
    <dbReference type="NCBI Taxonomy" id="286419"/>
    <lineage>
        <taxon>Eukaryota</taxon>
        <taxon>Metazoa</taxon>
        <taxon>Chordata</taxon>
        <taxon>Craniata</taxon>
        <taxon>Vertebrata</taxon>
        <taxon>Euteleostomi</taxon>
        <taxon>Mammalia</taxon>
        <taxon>Eutheria</taxon>
        <taxon>Laurasiatheria</taxon>
        <taxon>Carnivora</taxon>
        <taxon>Caniformia</taxon>
        <taxon>Canidae</taxon>
        <taxon>Canis</taxon>
    </lineage>
</organism>
<evidence type="ECO:0000313" key="8">
    <source>
        <dbReference type="Proteomes" id="UP000694391"/>
    </source>
</evidence>
<dbReference type="GO" id="GO:0036297">
    <property type="term" value="P:interstrand cross-link repair"/>
    <property type="evidence" value="ECO:0007669"/>
    <property type="project" value="TreeGrafter"/>
</dbReference>
<feature type="compositionally biased region" description="Polar residues" evidence="5">
    <location>
        <begin position="129"/>
        <end position="139"/>
    </location>
</feature>
<dbReference type="GO" id="GO:0016787">
    <property type="term" value="F:hydrolase activity"/>
    <property type="evidence" value="ECO:0007669"/>
    <property type="project" value="UniProtKB-KW"/>
</dbReference>
<dbReference type="SUPFAM" id="SSF52980">
    <property type="entry name" value="Restriction endonuclease-like"/>
    <property type="match status" value="1"/>
</dbReference>
<dbReference type="GeneTree" id="ENSGT00940000156480"/>